<dbReference type="AlphaFoldDB" id="A0A9C6X1N2"/>
<dbReference type="GeneID" id="127750290"/>
<dbReference type="RefSeq" id="XP_052127490.1">
    <property type="nucleotide sequence ID" value="XM_052271530.1"/>
</dbReference>
<sequence>MSLERAEGGERETSAFLGPEVFEEKLAALLASKKKLDTSFYITRAKYDEFLRDTKAAEEKESGLTSLDGHRLDRFAVVKFPGQPEKLVDGTKRKKGQPPPPPQAKPIFFVAVDELHDVLRQAHNNIGHGGKHRMVAELKGKYKNATEEVILLYLSLCPTCITKRNPVRRGNTVCPMVFLQMNGRMQVDLVDMQ</sequence>
<dbReference type="OrthoDB" id="6629588at2759"/>
<keyword evidence="1" id="KW-1185">Reference proteome</keyword>
<reference evidence="2" key="1">
    <citation type="submission" date="2025-08" db="UniProtKB">
        <authorList>
            <consortium name="RefSeq"/>
        </authorList>
    </citation>
    <scope>IDENTIFICATION</scope>
    <source>
        <tissue evidence="2">Whole organism</tissue>
    </source>
</reference>
<evidence type="ECO:0000313" key="2">
    <source>
        <dbReference type="RefSeq" id="XP_052127490.1"/>
    </source>
</evidence>
<dbReference type="KEGG" id="foc:127750290"/>
<evidence type="ECO:0000313" key="1">
    <source>
        <dbReference type="Proteomes" id="UP000504606"/>
    </source>
</evidence>
<gene>
    <name evidence="2" type="primary">LOC127750290</name>
</gene>
<proteinExistence type="predicted"/>
<accession>A0A9C6X1N2</accession>
<protein>
    <submittedName>
        <fullName evidence="2">KRAB-A domain-containing protein 2-like</fullName>
    </submittedName>
</protein>
<dbReference type="Proteomes" id="UP000504606">
    <property type="component" value="Unplaced"/>
</dbReference>
<organism evidence="1 2">
    <name type="scientific">Frankliniella occidentalis</name>
    <name type="common">Western flower thrips</name>
    <name type="synonym">Euthrips occidentalis</name>
    <dbReference type="NCBI Taxonomy" id="133901"/>
    <lineage>
        <taxon>Eukaryota</taxon>
        <taxon>Metazoa</taxon>
        <taxon>Ecdysozoa</taxon>
        <taxon>Arthropoda</taxon>
        <taxon>Hexapoda</taxon>
        <taxon>Insecta</taxon>
        <taxon>Pterygota</taxon>
        <taxon>Neoptera</taxon>
        <taxon>Paraneoptera</taxon>
        <taxon>Thysanoptera</taxon>
        <taxon>Terebrantia</taxon>
        <taxon>Thripoidea</taxon>
        <taxon>Thripidae</taxon>
        <taxon>Frankliniella</taxon>
    </lineage>
</organism>
<name>A0A9C6X1N2_FRAOC</name>